<reference evidence="1 2" key="1">
    <citation type="journal article" date="2018" name="Sci. Rep.">
        <title>Genomic signatures of local adaptation to the degree of environmental predictability in rotifers.</title>
        <authorList>
            <person name="Franch-Gras L."/>
            <person name="Hahn C."/>
            <person name="Garcia-Roger E.M."/>
            <person name="Carmona M.J."/>
            <person name="Serra M."/>
            <person name="Gomez A."/>
        </authorList>
    </citation>
    <scope>NUCLEOTIDE SEQUENCE [LARGE SCALE GENOMIC DNA]</scope>
    <source>
        <strain evidence="1">HYR1</strain>
    </source>
</reference>
<dbReference type="EMBL" id="REGN01001257">
    <property type="protein sequence ID" value="RNA36002.1"/>
    <property type="molecule type" value="Genomic_DNA"/>
</dbReference>
<organism evidence="1 2">
    <name type="scientific">Brachionus plicatilis</name>
    <name type="common">Marine rotifer</name>
    <name type="synonym">Brachionus muelleri</name>
    <dbReference type="NCBI Taxonomy" id="10195"/>
    <lineage>
        <taxon>Eukaryota</taxon>
        <taxon>Metazoa</taxon>
        <taxon>Spiralia</taxon>
        <taxon>Gnathifera</taxon>
        <taxon>Rotifera</taxon>
        <taxon>Eurotatoria</taxon>
        <taxon>Monogononta</taxon>
        <taxon>Pseudotrocha</taxon>
        <taxon>Ploima</taxon>
        <taxon>Brachionidae</taxon>
        <taxon>Brachionus</taxon>
    </lineage>
</organism>
<dbReference type="Proteomes" id="UP000276133">
    <property type="component" value="Unassembled WGS sequence"/>
</dbReference>
<name>A0A3M7SJV4_BRAPC</name>
<evidence type="ECO:0000313" key="2">
    <source>
        <dbReference type="Proteomes" id="UP000276133"/>
    </source>
</evidence>
<evidence type="ECO:0000313" key="1">
    <source>
        <dbReference type="EMBL" id="RNA36002.1"/>
    </source>
</evidence>
<dbReference type="AlphaFoldDB" id="A0A3M7SJV4"/>
<sequence length="178" mass="20703">MENIAEKLFRKMFYYIKSLGFKKIKKNYSTKKPFLHNQKKNYKAFTFCTLTSFSIASCGPKPNSNSRDDIVFLKARGVPSFCQILPGCLIDIFGLDRASRKIFFRLVSLFFKAVQIFAYEKNSNSLNLELRLKLVAGLRFLTYAERLDKLNLTTLEERRLRGDSVQFFKIENDFGSSE</sequence>
<protein>
    <submittedName>
        <fullName evidence="1">Uncharacterized protein</fullName>
    </submittedName>
</protein>
<accession>A0A3M7SJV4</accession>
<keyword evidence="2" id="KW-1185">Reference proteome</keyword>
<gene>
    <name evidence="1" type="ORF">BpHYR1_011141</name>
</gene>
<comment type="caution">
    <text evidence="1">The sequence shown here is derived from an EMBL/GenBank/DDBJ whole genome shotgun (WGS) entry which is preliminary data.</text>
</comment>
<proteinExistence type="predicted"/>